<sequence>MATHWLTKAIHTEEPWLTAFPIDPGWVQTDIGQRGAAAFGYEKAAITVEESVNGLIRVIDAATRETHSGVLWKYTGEQSPW</sequence>
<organism evidence="1 2">
    <name type="scientific">Thermothielavioides terrestris (strain ATCC 38088 / NRRL 8126)</name>
    <name type="common">Thielavia terrestris</name>
    <dbReference type="NCBI Taxonomy" id="578455"/>
    <lineage>
        <taxon>Eukaryota</taxon>
        <taxon>Fungi</taxon>
        <taxon>Dikarya</taxon>
        <taxon>Ascomycota</taxon>
        <taxon>Pezizomycotina</taxon>
        <taxon>Sordariomycetes</taxon>
        <taxon>Sordariomycetidae</taxon>
        <taxon>Sordariales</taxon>
        <taxon>Chaetomiaceae</taxon>
        <taxon>Thermothielavioides</taxon>
        <taxon>Thermothielavioides terrestris</taxon>
    </lineage>
</organism>
<dbReference type="HOGENOM" id="CLU_010194_9_7_1"/>
<proteinExistence type="predicted"/>
<dbReference type="SUPFAM" id="SSF51735">
    <property type="entry name" value="NAD(P)-binding Rossmann-fold domains"/>
    <property type="match status" value="1"/>
</dbReference>
<dbReference type="OrthoDB" id="9876299at2759"/>
<accession>G2R7M8</accession>
<dbReference type="Proteomes" id="UP000008181">
    <property type="component" value="Chromosome 3"/>
</dbReference>
<dbReference type="AlphaFoldDB" id="G2R7M8"/>
<dbReference type="GeneID" id="11515929"/>
<dbReference type="KEGG" id="ttt:THITE_2089435"/>
<evidence type="ECO:0000313" key="1">
    <source>
        <dbReference type="EMBL" id="AEO67937.1"/>
    </source>
</evidence>
<dbReference type="RefSeq" id="XP_003654273.1">
    <property type="nucleotide sequence ID" value="XM_003654225.1"/>
</dbReference>
<gene>
    <name evidence="1" type="ORF">THITE_2089435</name>
</gene>
<dbReference type="InterPro" id="IPR036291">
    <property type="entry name" value="NAD(P)-bd_dom_sf"/>
</dbReference>
<evidence type="ECO:0000313" key="2">
    <source>
        <dbReference type="Proteomes" id="UP000008181"/>
    </source>
</evidence>
<reference evidence="1 2" key="1">
    <citation type="journal article" date="2011" name="Nat. Biotechnol.">
        <title>Comparative genomic analysis of the thermophilic biomass-degrading fungi Myceliophthora thermophila and Thielavia terrestris.</title>
        <authorList>
            <person name="Berka R.M."/>
            <person name="Grigoriev I.V."/>
            <person name="Otillar R."/>
            <person name="Salamov A."/>
            <person name="Grimwood J."/>
            <person name="Reid I."/>
            <person name="Ishmael N."/>
            <person name="John T."/>
            <person name="Darmond C."/>
            <person name="Moisan M.-C."/>
            <person name="Henrissat B."/>
            <person name="Coutinho P.M."/>
            <person name="Lombard V."/>
            <person name="Natvig D.O."/>
            <person name="Lindquist E."/>
            <person name="Schmutz J."/>
            <person name="Lucas S."/>
            <person name="Harris P."/>
            <person name="Powlowski J."/>
            <person name="Bellemare A."/>
            <person name="Taylor D."/>
            <person name="Butler G."/>
            <person name="de Vries R.P."/>
            <person name="Allijn I.E."/>
            <person name="van den Brink J."/>
            <person name="Ushinsky S."/>
            <person name="Storms R."/>
            <person name="Powell A.J."/>
            <person name="Paulsen I.T."/>
            <person name="Elbourne L.D.H."/>
            <person name="Baker S.E."/>
            <person name="Magnuson J."/>
            <person name="LaBoissiere S."/>
            <person name="Clutterbuck A.J."/>
            <person name="Martinez D."/>
            <person name="Wogulis M."/>
            <person name="de Leon A.L."/>
            <person name="Rey M.W."/>
            <person name="Tsang A."/>
        </authorList>
    </citation>
    <scope>NUCLEOTIDE SEQUENCE [LARGE SCALE GENOMIC DNA]</scope>
    <source>
        <strain evidence="2">ATCC 38088 / NRRL 8126</strain>
    </source>
</reference>
<protein>
    <submittedName>
        <fullName evidence="1">Uncharacterized protein</fullName>
    </submittedName>
</protein>
<dbReference type="Gene3D" id="3.40.50.720">
    <property type="entry name" value="NAD(P)-binding Rossmann-like Domain"/>
    <property type="match status" value="1"/>
</dbReference>
<name>G2R7M8_THETT</name>
<dbReference type="EMBL" id="CP003011">
    <property type="protein sequence ID" value="AEO67937.1"/>
    <property type="molecule type" value="Genomic_DNA"/>
</dbReference>
<keyword evidence="2" id="KW-1185">Reference proteome</keyword>